<evidence type="ECO:0000256" key="3">
    <source>
        <dbReference type="PIRSR" id="PIRSR639383-1"/>
    </source>
</evidence>
<dbReference type="PANTHER" id="PTHR46243:SF1">
    <property type="entry name" value="BIS(5'-ADENOSYL)-TRIPHOSPHATASE"/>
    <property type="match status" value="1"/>
</dbReference>
<feature type="binding site" evidence="4">
    <location>
        <begin position="158"/>
        <end position="161"/>
    </location>
    <ligand>
        <name>substrate</name>
    </ligand>
</feature>
<keyword evidence="1 7" id="KW-0547">Nucleotide-binding</keyword>
<evidence type="ECO:0000259" key="9">
    <source>
        <dbReference type="PROSITE" id="PS51084"/>
    </source>
</evidence>
<dbReference type="Gene3D" id="3.30.428.10">
    <property type="entry name" value="HIT-like"/>
    <property type="match status" value="1"/>
</dbReference>
<dbReference type="GO" id="GO:0000166">
    <property type="term" value="F:nucleotide binding"/>
    <property type="evidence" value="ECO:0007669"/>
    <property type="project" value="UniProtKB-KW"/>
</dbReference>
<evidence type="ECO:0000256" key="2">
    <source>
        <dbReference type="ARBA" id="ARBA00022801"/>
    </source>
</evidence>
<feature type="short sequence motif" description="Histidine triad motif" evidence="6">
    <location>
        <begin position="163"/>
        <end position="167"/>
    </location>
</feature>
<accession>A0AA86VFM5</accession>
<dbReference type="PROSITE" id="PS00892">
    <property type="entry name" value="HIT_1"/>
    <property type="match status" value="1"/>
</dbReference>
<dbReference type="InterPro" id="IPR011146">
    <property type="entry name" value="HIT-like"/>
</dbReference>
<dbReference type="GO" id="GO:0047710">
    <property type="term" value="F:bis(5'-adenosyl)-triphosphatase activity"/>
    <property type="evidence" value="ECO:0007669"/>
    <property type="project" value="UniProtKB-UniRule"/>
</dbReference>
<feature type="compositionally biased region" description="Basic and acidic residues" evidence="8">
    <location>
        <begin position="194"/>
        <end position="209"/>
    </location>
</feature>
<feature type="domain" description="HIT" evidence="9">
    <location>
        <begin position="104"/>
        <end position="178"/>
    </location>
</feature>
<dbReference type="Proteomes" id="UP001189624">
    <property type="component" value="Chromosome 6"/>
</dbReference>
<dbReference type="InterPro" id="IPR019808">
    <property type="entry name" value="Histidine_triad_CS"/>
</dbReference>
<dbReference type="Gramene" id="rna-AYBTSS11_LOCUS18315">
    <property type="protein sequence ID" value="CAJ1960661.1"/>
    <property type="gene ID" value="gene-AYBTSS11_LOCUS18315"/>
</dbReference>
<evidence type="ECO:0000256" key="5">
    <source>
        <dbReference type="PIRSR" id="PIRSR639383-3"/>
    </source>
</evidence>
<dbReference type="InterPro" id="IPR051884">
    <property type="entry name" value="Bis(5'-adenosyl)-TPase_reg"/>
</dbReference>
<evidence type="ECO:0000256" key="6">
    <source>
        <dbReference type="PROSITE-ProRule" id="PRU00464"/>
    </source>
</evidence>
<gene>
    <name evidence="10" type="ORF">AYBTSS11_LOCUS18315</name>
</gene>
<dbReference type="InterPro" id="IPR036265">
    <property type="entry name" value="HIT-like_sf"/>
</dbReference>
<feature type="active site" description="Tele-AMP-histidine intermediate" evidence="3">
    <location>
        <position position="165"/>
    </location>
</feature>
<dbReference type="FunFam" id="3.30.428.10:FF:000011">
    <property type="entry name" value="Fragile histidine triad"/>
    <property type="match status" value="1"/>
</dbReference>
<dbReference type="InterPro" id="IPR039383">
    <property type="entry name" value="FHIT"/>
</dbReference>
<dbReference type="Pfam" id="PF01230">
    <property type="entry name" value="HIT"/>
    <property type="match status" value="1"/>
</dbReference>
<dbReference type="AlphaFoldDB" id="A0AA86VFM5"/>
<evidence type="ECO:0000256" key="1">
    <source>
        <dbReference type="ARBA" id="ARBA00022741"/>
    </source>
</evidence>
<feature type="site" description="Important for induction of apoptosis" evidence="5">
    <location>
        <position position="183"/>
    </location>
</feature>
<dbReference type="PROSITE" id="PS51084">
    <property type="entry name" value="HIT_2"/>
    <property type="match status" value="1"/>
</dbReference>
<feature type="binding site" evidence="4">
    <location>
        <position position="66"/>
    </location>
    <ligand>
        <name>substrate</name>
    </ligand>
</feature>
<dbReference type="SUPFAM" id="SSF54197">
    <property type="entry name" value="HIT-like"/>
    <property type="match status" value="1"/>
</dbReference>
<evidence type="ECO:0000256" key="4">
    <source>
        <dbReference type="PIRSR" id="PIRSR639383-2"/>
    </source>
</evidence>
<organism evidence="10 11">
    <name type="scientific">Sphenostylis stenocarpa</name>
    <dbReference type="NCBI Taxonomy" id="92480"/>
    <lineage>
        <taxon>Eukaryota</taxon>
        <taxon>Viridiplantae</taxon>
        <taxon>Streptophyta</taxon>
        <taxon>Embryophyta</taxon>
        <taxon>Tracheophyta</taxon>
        <taxon>Spermatophyta</taxon>
        <taxon>Magnoliopsida</taxon>
        <taxon>eudicotyledons</taxon>
        <taxon>Gunneridae</taxon>
        <taxon>Pentapetalae</taxon>
        <taxon>rosids</taxon>
        <taxon>fabids</taxon>
        <taxon>Fabales</taxon>
        <taxon>Fabaceae</taxon>
        <taxon>Papilionoideae</taxon>
        <taxon>50 kb inversion clade</taxon>
        <taxon>NPAAA clade</taxon>
        <taxon>indigoferoid/millettioid clade</taxon>
        <taxon>Phaseoleae</taxon>
        <taxon>Sphenostylis</taxon>
    </lineage>
</organism>
<evidence type="ECO:0000313" key="10">
    <source>
        <dbReference type="EMBL" id="CAJ1960661.1"/>
    </source>
</evidence>
<evidence type="ECO:0000313" key="11">
    <source>
        <dbReference type="Proteomes" id="UP001189624"/>
    </source>
</evidence>
<dbReference type="CDD" id="cd01275">
    <property type="entry name" value="FHIT"/>
    <property type="match status" value="1"/>
</dbReference>
<dbReference type="EMBL" id="OY731403">
    <property type="protein sequence ID" value="CAJ1960661.1"/>
    <property type="molecule type" value="Genomic_DNA"/>
</dbReference>
<reference evidence="10" key="1">
    <citation type="submission" date="2023-10" db="EMBL/GenBank/DDBJ databases">
        <authorList>
            <person name="Domelevo Entfellner J.-B."/>
        </authorList>
    </citation>
    <scope>NUCLEOTIDE SEQUENCE</scope>
</reference>
<evidence type="ECO:0000256" key="8">
    <source>
        <dbReference type="SAM" id="MobiDB-lite"/>
    </source>
</evidence>
<feature type="region of interest" description="Disordered" evidence="8">
    <location>
        <begin position="194"/>
        <end position="223"/>
    </location>
</feature>
<dbReference type="GO" id="GO:0047627">
    <property type="term" value="F:adenylylsulfatase activity"/>
    <property type="evidence" value="ECO:0007669"/>
    <property type="project" value="UniProtKB-ARBA"/>
</dbReference>
<feature type="binding site" evidence="4">
    <location>
        <position position="167"/>
    </location>
    <ligand>
        <name>substrate</name>
    </ligand>
</feature>
<name>A0AA86VFM5_9FABA</name>
<feature type="binding site" evidence="4">
    <location>
        <position position="152"/>
    </location>
    <ligand>
        <name>substrate</name>
    </ligand>
</feature>
<comment type="catalytic activity">
    <reaction evidence="7">
        <text>P(1),P(3)-bis(5'-adenosyl) triphosphate + H2O = AMP + ADP + 2 H(+)</text>
        <dbReference type="Rhea" id="RHEA:13893"/>
        <dbReference type="ChEBI" id="CHEBI:15377"/>
        <dbReference type="ChEBI" id="CHEBI:15378"/>
        <dbReference type="ChEBI" id="CHEBI:58529"/>
        <dbReference type="ChEBI" id="CHEBI:456215"/>
        <dbReference type="ChEBI" id="CHEBI:456216"/>
        <dbReference type="EC" id="3.6.1.29"/>
    </reaction>
</comment>
<dbReference type="EC" id="3.6.1.29" evidence="7"/>
<sequence length="223" mass="25841">MQTVLLPCIGKKILRWFLPQSSTSLRIRPIWSSSIKMAAEDYTFGPYKIHHTEVFYSTHLSYAMVNLRPLLPDSVIQQSMLWGFKPLTASDIFSESAYRASFLHVLICPKREVKRFVDLTADETSDLWLTAQKVGRQLESYHKASSLTLAIQDGPHAGQTVPHVHIHLIPRKSGDFEKNDEIYDAMDEKEKELKQKLDLDKERKDRSLEEMSQEADEYRKLFL</sequence>
<dbReference type="PANTHER" id="PTHR46243">
    <property type="entry name" value="BIS(5'-ADENOSYL)-TRIPHOSPHATASE"/>
    <property type="match status" value="1"/>
</dbReference>
<protein>
    <recommendedName>
        <fullName evidence="7">Bis(5'-adenosyl)-triphosphatase</fullName>
        <ecNumber evidence="7">3.6.1.29</ecNumber>
    </recommendedName>
</protein>
<evidence type="ECO:0000256" key="7">
    <source>
        <dbReference type="RuleBase" id="RU366076"/>
    </source>
</evidence>
<keyword evidence="11" id="KW-1185">Reference proteome</keyword>
<proteinExistence type="predicted"/>
<comment type="cofactor">
    <cofactor evidence="7">
        <name>Mn(2+)</name>
        <dbReference type="ChEBI" id="CHEBI:29035"/>
    </cofactor>
</comment>
<keyword evidence="2 7" id="KW-0378">Hydrolase</keyword>